<dbReference type="Pfam" id="PF16363">
    <property type="entry name" value="GDP_Man_Dehyd"/>
    <property type="match status" value="1"/>
</dbReference>
<evidence type="ECO:0000259" key="1">
    <source>
        <dbReference type="Pfam" id="PF16363"/>
    </source>
</evidence>
<dbReference type="EMBL" id="MFJN01000030">
    <property type="protein sequence ID" value="OGG21049.1"/>
    <property type="molecule type" value="Genomic_DNA"/>
</dbReference>
<dbReference type="InterPro" id="IPR016040">
    <property type="entry name" value="NAD(P)-bd_dom"/>
</dbReference>
<protein>
    <recommendedName>
        <fullName evidence="1">NAD(P)-binding domain-containing protein</fullName>
    </recommendedName>
</protein>
<comment type="caution">
    <text evidence="2">The sequence shown here is derived from an EMBL/GenBank/DDBJ whole genome shotgun (WGS) entry which is preliminary data.</text>
</comment>
<proteinExistence type="predicted"/>
<dbReference type="PANTHER" id="PTHR43000">
    <property type="entry name" value="DTDP-D-GLUCOSE 4,6-DEHYDRATASE-RELATED"/>
    <property type="match status" value="1"/>
</dbReference>
<dbReference type="SUPFAM" id="SSF51735">
    <property type="entry name" value="NAD(P)-binding Rossmann-fold domains"/>
    <property type="match status" value="1"/>
</dbReference>
<dbReference type="STRING" id="1798384.A3D03_05160"/>
<gene>
    <name evidence="2" type="ORF">A3D03_05160</name>
</gene>
<reference evidence="2 3" key="1">
    <citation type="journal article" date="2016" name="Nat. Commun.">
        <title>Thousands of microbial genomes shed light on interconnected biogeochemical processes in an aquifer system.</title>
        <authorList>
            <person name="Anantharaman K."/>
            <person name="Brown C.T."/>
            <person name="Hug L.A."/>
            <person name="Sharon I."/>
            <person name="Castelle C.J."/>
            <person name="Probst A.J."/>
            <person name="Thomas B.C."/>
            <person name="Singh A."/>
            <person name="Wilkins M.J."/>
            <person name="Karaoz U."/>
            <person name="Brodie E.L."/>
            <person name="Williams K.H."/>
            <person name="Hubbard S.S."/>
            <person name="Banfield J.F."/>
        </authorList>
    </citation>
    <scope>NUCLEOTIDE SEQUENCE [LARGE SCALE GENOMIC DNA]</scope>
</reference>
<organism evidence="2 3">
    <name type="scientific">Candidatus Gottesmanbacteria bacterium RIFCSPHIGHO2_02_FULL_40_13</name>
    <dbReference type="NCBI Taxonomy" id="1798384"/>
    <lineage>
        <taxon>Bacteria</taxon>
        <taxon>Candidatus Gottesmaniibacteriota</taxon>
    </lineage>
</organism>
<dbReference type="AlphaFoldDB" id="A0A1F6A8H4"/>
<feature type="domain" description="NAD(P)-binding" evidence="1">
    <location>
        <begin position="10"/>
        <end position="306"/>
    </location>
</feature>
<dbReference type="Gene3D" id="3.40.50.720">
    <property type="entry name" value="NAD(P)-binding Rossmann-like Domain"/>
    <property type="match status" value="1"/>
</dbReference>
<evidence type="ECO:0000313" key="2">
    <source>
        <dbReference type="EMBL" id="OGG21049.1"/>
    </source>
</evidence>
<sequence>MMNLKNSNILVTGGTGFVGSHLVEELVGQDANVVTTFLTTNPLSYFFTQKLNKKVSMAHIDVCDFDAVFDLITKSRIDYIFHLAAQPLVETAFYNPKQTLYTNIIGIINVLESARLFPKVMGVIVASSDKAYGKLQNKKYLETDPLKGNHPYEVSKSSADLIAYSYYKTYNLPVVITRFGNIYGEGDLNFSRIIPGIMKSLITHEALEIRSNGKYIRDYLYVKDVVNGYILLAQHFEKIKGEAFNFGSTDTLSVLEVIKLFEKKLNKKISFKVLNTAKNEIPYQSLNYSKIMRLGWKPKHTFNSTILNIYKWYKKYYS</sequence>
<dbReference type="InterPro" id="IPR036291">
    <property type="entry name" value="NAD(P)-bd_dom_sf"/>
</dbReference>
<evidence type="ECO:0000313" key="3">
    <source>
        <dbReference type="Proteomes" id="UP000177092"/>
    </source>
</evidence>
<name>A0A1F6A8H4_9BACT</name>
<accession>A0A1F6A8H4</accession>
<dbReference type="Proteomes" id="UP000177092">
    <property type="component" value="Unassembled WGS sequence"/>
</dbReference>